<evidence type="ECO:0000256" key="2">
    <source>
        <dbReference type="ARBA" id="ARBA00023125"/>
    </source>
</evidence>
<protein>
    <recommendedName>
        <fullName evidence="4">HTH araC/xylS-type domain-containing protein</fullName>
    </recommendedName>
</protein>
<dbReference type="Proteomes" id="UP001144471">
    <property type="component" value="Unassembled WGS sequence"/>
</dbReference>
<evidence type="ECO:0000313" key="5">
    <source>
        <dbReference type="EMBL" id="GLI56502.1"/>
    </source>
</evidence>
<dbReference type="InterPro" id="IPR046532">
    <property type="entry name" value="DUF6597"/>
</dbReference>
<dbReference type="PROSITE" id="PS01124">
    <property type="entry name" value="HTH_ARAC_FAMILY_2"/>
    <property type="match status" value="1"/>
</dbReference>
<dbReference type="Gene3D" id="1.10.10.60">
    <property type="entry name" value="Homeodomain-like"/>
    <property type="match status" value="1"/>
</dbReference>
<dbReference type="GO" id="GO:0043565">
    <property type="term" value="F:sequence-specific DNA binding"/>
    <property type="evidence" value="ECO:0007669"/>
    <property type="project" value="InterPro"/>
</dbReference>
<reference evidence="5" key="1">
    <citation type="submission" date="2022-12" db="EMBL/GenBank/DDBJ databases">
        <title>Reference genome sequencing for broad-spectrum identification of bacterial and archaeal isolates by mass spectrometry.</title>
        <authorList>
            <person name="Sekiguchi Y."/>
            <person name="Tourlousse D.M."/>
        </authorList>
    </citation>
    <scope>NUCLEOTIDE SEQUENCE</scope>
    <source>
        <strain evidence="5">10succ1</strain>
    </source>
</reference>
<keyword evidence="2" id="KW-0238">DNA-binding</keyword>
<evidence type="ECO:0000256" key="1">
    <source>
        <dbReference type="ARBA" id="ARBA00023015"/>
    </source>
</evidence>
<dbReference type="PANTHER" id="PTHR46796:SF13">
    <property type="entry name" value="HTH-TYPE TRANSCRIPTIONAL ACTIVATOR RHAS"/>
    <property type="match status" value="1"/>
</dbReference>
<gene>
    <name evidence="5" type="ORF">PM10SUCC1_20160</name>
</gene>
<accession>A0A9W6GMW9</accession>
<evidence type="ECO:0000256" key="3">
    <source>
        <dbReference type="ARBA" id="ARBA00023163"/>
    </source>
</evidence>
<keyword evidence="3" id="KW-0804">Transcription</keyword>
<dbReference type="InterPro" id="IPR018060">
    <property type="entry name" value="HTH_AraC"/>
</dbReference>
<dbReference type="AlphaFoldDB" id="A0A9W6GMW9"/>
<dbReference type="RefSeq" id="WP_281835687.1">
    <property type="nucleotide sequence ID" value="NZ_BSDY01000008.1"/>
</dbReference>
<dbReference type="GO" id="GO:0003700">
    <property type="term" value="F:DNA-binding transcription factor activity"/>
    <property type="evidence" value="ECO:0007669"/>
    <property type="project" value="InterPro"/>
</dbReference>
<dbReference type="Pfam" id="PF12833">
    <property type="entry name" value="HTH_18"/>
    <property type="match status" value="1"/>
</dbReference>
<sequence>MEKKDYLLKQYMVEDKDIKKFIKSYWILKKSGEDEKIPKLFPIPSAHIIISLEDDCSFESKGERRQIDGDMVFHPTTHMWSIYYGRNTHIIGIELSPQGYYYLSGEDVSKKVDKIEPLREALPGLWRFIQRERENLRKHRLEGLKGYLRKEFQKYFEDGDARIIDEVTGYVDREQILIREVTERLGFSVRTLERKFKRNTGLTLKKYQTILRLNALLEDIYMTEEINWGELAVKHGFFDQAHMIKMLKEYLGMAPGEYLEVRDLLGDIFEVE</sequence>
<feature type="domain" description="HTH araC/xylS-type" evidence="4">
    <location>
        <begin position="161"/>
        <end position="261"/>
    </location>
</feature>
<proteinExistence type="predicted"/>
<evidence type="ECO:0000259" key="4">
    <source>
        <dbReference type="PROSITE" id="PS01124"/>
    </source>
</evidence>
<dbReference type="Pfam" id="PF20240">
    <property type="entry name" value="DUF6597"/>
    <property type="match status" value="1"/>
</dbReference>
<dbReference type="EMBL" id="BSDY01000008">
    <property type="protein sequence ID" value="GLI56502.1"/>
    <property type="molecule type" value="Genomic_DNA"/>
</dbReference>
<organism evidence="5 6">
    <name type="scientific">Propionigenium maris DSM 9537</name>
    <dbReference type="NCBI Taxonomy" id="1123000"/>
    <lineage>
        <taxon>Bacteria</taxon>
        <taxon>Fusobacteriati</taxon>
        <taxon>Fusobacteriota</taxon>
        <taxon>Fusobacteriia</taxon>
        <taxon>Fusobacteriales</taxon>
        <taxon>Fusobacteriaceae</taxon>
        <taxon>Propionigenium</taxon>
    </lineage>
</organism>
<evidence type="ECO:0000313" key="6">
    <source>
        <dbReference type="Proteomes" id="UP001144471"/>
    </source>
</evidence>
<dbReference type="SMART" id="SM00342">
    <property type="entry name" value="HTH_ARAC"/>
    <property type="match status" value="1"/>
</dbReference>
<name>A0A9W6GMW9_9FUSO</name>
<dbReference type="InterPro" id="IPR050204">
    <property type="entry name" value="AraC_XylS_family_regulators"/>
</dbReference>
<keyword evidence="6" id="KW-1185">Reference proteome</keyword>
<dbReference type="PANTHER" id="PTHR46796">
    <property type="entry name" value="HTH-TYPE TRANSCRIPTIONAL ACTIVATOR RHAS-RELATED"/>
    <property type="match status" value="1"/>
</dbReference>
<comment type="caution">
    <text evidence="5">The sequence shown here is derived from an EMBL/GenBank/DDBJ whole genome shotgun (WGS) entry which is preliminary data.</text>
</comment>
<keyword evidence="1" id="KW-0805">Transcription regulation</keyword>